<evidence type="ECO:0000313" key="2">
    <source>
        <dbReference type="Proteomes" id="UP000000311"/>
    </source>
</evidence>
<proteinExistence type="predicted"/>
<name>E2AAB2_CAMFO</name>
<dbReference type="PANTHER" id="PTHR21301">
    <property type="entry name" value="REVERSE TRANSCRIPTASE"/>
    <property type="match status" value="1"/>
</dbReference>
<organism evidence="2">
    <name type="scientific">Camponotus floridanus</name>
    <name type="common">Florida carpenter ant</name>
    <dbReference type="NCBI Taxonomy" id="104421"/>
    <lineage>
        <taxon>Eukaryota</taxon>
        <taxon>Metazoa</taxon>
        <taxon>Ecdysozoa</taxon>
        <taxon>Arthropoda</taxon>
        <taxon>Hexapoda</taxon>
        <taxon>Insecta</taxon>
        <taxon>Pterygota</taxon>
        <taxon>Neoptera</taxon>
        <taxon>Endopterygota</taxon>
        <taxon>Hymenoptera</taxon>
        <taxon>Apocrita</taxon>
        <taxon>Aculeata</taxon>
        <taxon>Formicoidea</taxon>
        <taxon>Formicidae</taxon>
        <taxon>Formicinae</taxon>
        <taxon>Camponotus</taxon>
    </lineage>
</organism>
<accession>E2AAB2</accession>
<dbReference type="InParanoid" id="E2AAB2"/>
<feature type="non-terminal residue" evidence="1">
    <location>
        <position position="1"/>
    </location>
</feature>
<dbReference type="AlphaFoldDB" id="E2AAB2"/>
<dbReference type="PANTHER" id="PTHR21301:SF10">
    <property type="entry name" value="REVERSE TRANSCRIPTASE DOMAIN-CONTAINING PROTEIN"/>
    <property type="match status" value="1"/>
</dbReference>
<protein>
    <submittedName>
        <fullName evidence="1">Uncharacterized protein</fullName>
    </submittedName>
</protein>
<gene>
    <name evidence="1" type="ORF">EAG_03688</name>
</gene>
<feature type="non-terminal residue" evidence="1">
    <location>
        <position position="74"/>
    </location>
</feature>
<keyword evidence="2" id="KW-1185">Reference proteome</keyword>
<sequence length="74" mass="8779">EFLIGLRLVLNSTFFRFNGMIYKQIFSTSMRSPLSPIYADLVLQDLEERAIIQLSFHLPFYLYQFEIVERVVSN</sequence>
<dbReference type="Proteomes" id="UP000000311">
    <property type="component" value="Unassembled WGS sequence"/>
</dbReference>
<dbReference type="EMBL" id="GL438061">
    <property type="protein sequence ID" value="EFN69623.1"/>
    <property type="molecule type" value="Genomic_DNA"/>
</dbReference>
<dbReference type="OrthoDB" id="7551601at2759"/>
<reference evidence="1 2" key="1">
    <citation type="journal article" date="2010" name="Science">
        <title>Genomic comparison of the ants Camponotus floridanus and Harpegnathos saltator.</title>
        <authorList>
            <person name="Bonasio R."/>
            <person name="Zhang G."/>
            <person name="Ye C."/>
            <person name="Mutti N.S."/>
            <person name="Fang X."/>
            <person name="Qin N."/>
            <person name="Donahue G."/>
            <person name="Yang P."/>
            <person name="Li Q."/>
            <person name="Li C."/>
            <person name="Zhang P."/>
            <person name="Huang Z."/>
            <person name="Berger S.L."/>
            <person name="Reinberg D."/>
            <person name="Wang J."/>
            <person name="Liebig J."/>
        </authorList>
    </citation>
    <scope>NUCLEOTIDE SEQUENCE [LARGE SCALE GENOMIC DNA]</scope>
    <source>
        <strain evidence="2">C129</strain>
    </source>
</reference>
<evidence type="ECO:0000313" key="1">
    <source>
        <dbReference type="EMBL" id="EFN69623.1"/>
    </source>
</evidence>